<keyword evidence="3" id="KW-1185">Reference proteome</keyword>
<evidence type="ECO:0000313" key="3">
    <source>
        <dbReference type="Proteomes" id="UP000266340"/>
    </source>
</evidence>
<gene>
    <name evidence="2" type="ORF">D3H35_06540</name>
</gene>
<organism evidence="2 3">
    <name type="scientific">Cohnella faecalis</name>
    <dbReference type="NCBI Taxonomy" id="2315694"/>
    <lineage>
        <taxon>Bacteria</taxon>
        <taxon>Bacillati</taxon>
        <taxon>Bacillota</taxon>
        <taxon>Bacilli</taxon>
        <taxon>Bacillales</taxon>
        <taxon>Paenibacillaceae</taxon>
        <taxon>Cohnella</taxon>
    </lineage>
</organism>
<feature type="transmembrane region" description="Helical" evidence="1">
    <location>
        <begin position="149"/>
        <end position="168"/>
    </location>
</feature>
<dbReference type="GO" id="GO:0030436">
    <property type="term" value="P:asexual sporulation"/>
    <property type="evidence" value="ECO:0007669"/>
    <property type="project" value="InterPro"/>
</dbReference>
<accession>A0A398CSP3</accession>
<protein>
    <submittedName>
        <fullName evidence="2">Sigma-E processing peptidase SpoIIGA</fullName>
    </submittedName>
</protein>
<sequence length="312" mass="34535">MRLFFAQRTKKARAARQKNRGKGGTIRQTPNIKAIILGSSIPAWRRRRLARPVKGGGVELVVYVDIVFFNNLAIDGTVLLTTAKVLRLRPSKLRLFGSAVVGGAYAAAMFLADVPYLYSFAAKVAVSLLMVLLAFGYGGPLRMARHFGAFYTVNFATLGGVVGLSFLFRSSRSPWEGMSFTSDGGLLLNWKAMQLAMLVCSIAMSVWLFRKTGESRSKRETLATLLWDVSVRVDDEAWTVRALLDTGNRLYDPLTRIPVMIMEASVWKELLPEGWGERLKGESADRLIAEMNDKPTEPFAWAIGCASFLIGQ</sequence>
<feature type="transmembrane region" description="Helical" evidence="1">
    <location>
        <begin position="117"/>
        <end position="137"/>
    </location>
</feature>
<reference evidence="2 3" key="1">
    <citation type="submission" date="2018-09" db="EMBL/GenBank/DDBJ databases">
        <title>Cohnella cavernae sp. nov., isolated from a karst cave.</title>
        <authorList>
            <person name="Zhu H."/>
        </authorList>
    </citation>
    <scope>NUCLEOTIDE SEQUENCE [LARGE SCALE GENOMIC DNA]</scope>
    <source>
        <strain evidence="2 3">K2E09-144</strain>
    </source>
</reference>
<keyword evidence="1" id="KW-0472">Membrane</keyword>
<dbReference type="AlphaFoldDB" id="A0A398CSP3"/>
<dbReference type="GO" id="GO:0004190">
    <property type="term" value="F:aspartic-type endopeptidase activity"/>
    <property type="evidence" value="ECO:0007669"/>
    <property type="project" value="InterPro"/>
</dbReference>
<dbReference type="InterPro" id="IPR005081">
    <property type="entry name" value="SpoIIGA"/>
</dbReference>
<dbReference type="Proteomes" id="UP000266340">
    <property type="component" value="Unassembled WGS sequence"/>
</dbReference>
<evidence type="ECO:0000313" key="2">
    <source>
        <dbReference type="EMBL" id="RIE04269.1"/>
    </source>
</evidence>
<evidence type="ECO:0000256" key="1">
    <source>
        <dbReference type="SAM" id="Phobius"/>
    </source>
</evidence>
<name>A0A398CSP3_9BACL</name>
<dbReference type="GO" id="GO:0006508">
    <property type="term" value="P:proteolysis"/>
    <property type="evidence" value="ECO:0007669"/>
    <property type="project" value="InterPro"/>
</dbReference>
<keyword evidence="1" id="KW-1133">Transmembrane helix</keyword>
<dbReference type="EMBL" id="QXJM01000027">
    <property type="protein sequence ID" value="RIE04269.1"/>
    <property type="molecule type" value="Genomic_DNA"/>
</dbReference>
<proteinExistence type="predicted"/>
<dbReference type="Pfam" id="PF03419">
    <property type="entry name" value="Peptidase_U4"/>
    <property type="match status" value="1"/>
</dbReference>
<comment type="caution">
    <text evidence="2">The sequence shown here is derived from an EMBL/GenBank/DDBJ whole genome shotgun (WGS) entry which is preliminary data.</text>
</comment>
<feature type="transmembrane region" description="Helical" evidence="1">
    <location>
        <begin position="188"/>
        <end position="209"/>
    </location>
</feature>
<keyword evidence="1" id="KW-0812">Transmembrane</keyword>
<feature type="transmembrane region" description="Helical" evidence="1">
    <location>
        <begin position="93"/>
        <end position="111"/>
    </location>
</feature>